<evidence type="ECO:0000256" key="7">
    <source>
        <dbReference type="SAM" id="Coils"/>
    </source>
</evidence>
<evidence type="ECO:0000256" key="9">
    <source>
        <dbReference type="SAM" id="Phobius"/>
    </source>
</evidence>
<feature type="transmembrane region" description="Helical" evidence="9">
    <location>
        <begin position="154"/>
        <end position="177"/>
    </location>
</feature>
<gene>
    <name evidence="11" type="ORF">MAR_028400</name>
</gene>
<feature type="transmembrane region" description="Helical" evidence="9">
    <location>
        <begin position="468"/>
        <end position="491"/>
    </location>
</feature>
<feature type="chain" id="PRO_5046644046" evidence="10">
    <location>
        <begin position="20"/>
        <end position="977"/>
    </location>
</feature>
<keyword evidence="5 9" id="KW-0472">Membrane</keyword>
<name>A0ABY7DHB1_MYAAR</name>
<dbReference type="PANTHER" id="PTHR22730">
    <property type="entry name" value="PROMININ PROM PROTEIN"/>
    <property type="match status" value="1"/>
</dbReference>
<dbReference type="EMBL" id="CP111013">
    <property type="protein sequence ID" value="WAQ95710.1"/>
    <property type="molecule type" value="Genomic_DNA"/>
</dbReference>
<evidence type="ECO:0000256" key="8">
    <source>
        <dbReference type="SAM" id="MobiDB-lite"/>
    </source>
</evidence>
<dbReference type="Pfam" id="PF05478">
    <property type="entry name" value="Prominin"/>
    <property type="match status" value="1"/>
</dbReference>
<feature type="transmembrane region" description="Helical" evidence="9">
    <location>
        <begin position="769"/>
        <end position="795"/>
    </location>
</feature>
<feature type="compositionally biased region" description="Basic and acidic residues" evidence="8">
    <location>
        <begin position="850"/>
        <end position="862"/>
    </location>
</feature>
<dbReference type="Proteomes" id="UP001164746">
    <property type="component" value="Chromosome 2"/>
</dbReference>
<comment type="similarity">
    <text evidence="2">Belongs to the prominin family.</text>
</comment>
<feature type="coiled-coil region" evidence="7">
    <location>
        <begin position="256"/>
        <end position="286"/>
    </location>
</feature>
<evidence type="ECO:0000256" key="3">
    <source>
        <dbReference type="ARBA" id="ARBA00022692"/>
    </source>
</evidence>
<evidence type="ECO:0000256" key="5">
    <source>
        <dbReference type="ARBA" id="ARBA00023136"/>
    </source>
</evidence>
<protein>
    <submittedName>
        <fullName evidence="11">PRM1A-like protein</fullName>
    </submittedName>
</protein>
<dbReference type="PANTHER" id="PTHR22730:SF1">
    <property type="entry name" value="PROMININ-LIKE PROTEIN"/>
    <property type="match status" value="1"/>
</dbReference>
<keyword evidence="3 9" id="KW-0812">Transmembrane</keyword>
<evidence type="ECO:0000256" key="1">
    <source>
        <dbReference type="ARBA" id="ARBA00004141"/>
    </source>
</evidence>
<keyword evidence="6" id="KW-0325">Glycoprotein</keyword>
<feature type="signal peptide" evidence="10">
    <location>
        <begin position="1"/>
        <end position="19"/>
    </location>
</feature>
<comment type="subcellular location">
    <subcellularLocation>
        <location evidence="1">Membrane</location>
        <topology evidence="1">Multi-pass membrane protein</topology>
    </subcellularLocation>
</comment>
<evidence type="ECO:0000313" key="11">
    <source>
        <dbReference type="EMBL" id="WAQ95710.1"/>
    </source>
</evidence>
<feature type="compositionally biased region" description="Polar residues" evidence="8">
    <location>
        <begin position="826"/>
        <end position="846"/>
    </location>
</feature>
<feature type="transmembrane region" description="Helical" evidence="9">
    <location>
        <begin position="421"/>
        <end position="447"/>
    </location>
</feature>
<keyword evidence="7" id="KW-0175">Coiled coil</keyword>
<proteinExistence type="inferred from homology"/>
<feature type="region of interest" description="Disordered" evidence="8">
    <location>
        <begin position="826"/>
        <end position="903"/>
    </location>
</feature>
<accession>A0ABY7DHB1</accession>
<feature type="transmembrane region" description="Helical" evidence="9">
    <location>
        <begin position="105"/>
        <end position="133"/>
    </location>
</feature>
<organism evidence="11 12">
    <name type="scientific">Mya arenaria</name>
    <name type="common">Soft-shell clam</name>
    <dbReference type="NCBI Taxonomy" id="6604"/>
    <lineage>
        <taxon>Eukaryota</taxon>
        <taxon>Metazoa</taxon>
        <taxon>Spiralia</taxon>
        <taxon>Lophotrochozoa</taxon>
        <taxon>Mollusca</taxon>
        <taxon>Bivalvia</taxon>
        <taxon>Autobranchia</taxon>
        <taxon>Heteroconchia</taxon>
        <taxon>Euheterodonta</taxon>
        <taxon>Imparidentia</taxon>
        <taxon>Neoheterodontei</taxon>
        <taxon>Myida</taxon>
        <taxon>Myoidea</taxon>
        <taxon>Myidae</taxon>
        <taxon>Mya</taxon>
    </lineage>
</organism>
<sequence length="977" mass="109173">MMYRLIWVLIFTLVVNCYGQNNDTGTGVSNGPDAVTDGTDEKTALQKGMEGVFTLNHNFLDTVMSSNFYEESDKFSVQDLIRVVNQTDFGYLQNHWRDIVATFGGYAGCIIMGQIFLIFMPIVGCLYCCCHCCCHKCGGTREPKDPAHASCKRWTLFFLLFTCATMVLAGCIILFLGGELLHRSLSNEDNTSMLGRIDSSLIKVDQFVNQTIVEVRQEIKNEVVNKGIVKIKPEIQGAAQRAVDNIEGVINASSLLKEADTLGQDAKNALTQLEQLDKSLSKLKSLQINISTELRDISAAINQTCPPGQCQGINASVLTFNPDFSALNNLQNKASQVRQANNITDLVKEAKKEFIKTKEHLDGDIAKELNSTDATVNNLNKTVHDQLKKLDDLTKPLSDALTNAHNDIEDLKPTFQDIGKYIWYSCVGMGCVVLLVVVFYYMGLLFGWCGERPSHNANCCNRGTAANLLCTGICCSFLFCWLLMLIVILLFSTGGLTYSLFCKYVGNGLENVNVFENVLRDGFNFNINQGFEGMQNLSLSGIFEKCKNNKAIYEAVNLKYILDIDDVVNISDIVQDVNKIKNQNLSLPDITLLSNDLKTQLEKFRNAQLENVDYSEYQVELDKPLLKEVDLPKLIEKLRNASIVFSKPDLSDSANQLKSLQDKELAAVKNETVKLKSSIQELQRQNGSSVDQLISQINASQNSYNTNKTTIAKEQLGNAVVAIVDIVNGTFETVKDFVKYEMGKCRPLYDDASQLVDAVCLYTVDPLNAIWFGLGWCLFFYIPCFIFAAILAGLYKRQEPYEKDMPFDEIQQPYNGYARNDEQMQLTSMDGNKGGNRNSGVHNNGYQGREPSHDSRYYREDYNSPSRDPYARGNEYAQPHAPSARPDLPPRYPGNGYNSGNSEIPEFAFDEELCGDVTGRLSVPVEVPEGCLGNMRPPGTSFCQTAFCSGKLLPQDLRDWRALSIRQIEQRRMADAF</sequence>
<reference evidence="11" key="1">
    <citation type="submission" date="2022-11" db="EMBL/GenBank/DDBJ databases">
        <title>Centuries of genome instability and evolution in soft-shell clam transmissible cancer (bioRxiv).</title>
        <authorList>
            <person name="Hart S.F.M."/>
            <person name="Yonemitsu M.A."/>
            <person name="Giersch R.M."/>
            <person name="Beal B.F."/>
            <person name="Arriagada G."/>
            <person name="Davis B.W."/>
            <person name="Ostrander E.A."/>
            <person name="Goff S.P."/>
            <person name="Metzger M.J."/>
        </authorList>
    </citation>
    <scope>NUCLEOTIDE SEQUENCE</scope>
    <source>
        <strain evidence="11">MELC-2E11</strain>
        <tissue evidence="11">Siphon/mantle</tissue>
    </source>
</reference>
<evidence type="ECO:0000256" key="2">
    <source>
        <dbReference type="ARBA" id="ARBA00006058"/>
    </source>
</evidence>
<keyword evidence="10" id="KW-0732">Signal</keyword>
<evidence type="ECO:0000256" key="10">
    <source>
        <dbReference type="SAM" id="SignalP"/>
    </source>
</evidence>
<evidence type="ECO:0000256" key="6">
    <source>
        <dbReference type="ARBA" id="ARBA00023180"/>
    </source>
</evidence>
<evidence type="ECO:0000256" key="4">
    <source>
        <dbReference type="ARBA" id="ARBA00022989"/>
    </source>
</evidence>
<evidence type="ECO:0000313" key="12">
    <source>
        <dbReference type="Proteomes" id="UP001164746"/>
    </source>
</evidence>
<keyword evidence="12" id="KW-1185">Reference proteome</keyword>
<dbReference type="InterPro" id="IPR008795">
    <property type="entry name" value="Prominin"/>
</dbReference>
<keyword evidence="4 9" id="KW-1133">Transmembrane helix</keyword>